<keyword evidence="5" id="KW-0051">Antiviral defense</keyword>
<evidence type="ECO:0000313" key="7">
    <source>
        <dbReference type="EMBL" id="TDP13377.1"/>
    </source>
</evidence>
<dbReference type="InterPro" id="IPR027417">
    <property type="entry name" value="P-loop_NTPase"/>
</dbReference>
<evidence type="ECO:0000256" key="4">
    <source>
        <dbReference type="ARBA" id="ARBA00022840"/>
    </source>
</evidence>
<dbReference type="Proteomes" id="UP000295357">
    <property type="component" value="Unassembled WGS sequence"/>
</dbReference>
<gene>
    <name evidence="7" type="ORF">DFR39_101852</name>
</gene>
<evidence type="ECO:0000259" key="6">
    <source>
        <dbReference type="PROSITE" id="PS51194"/>
    </source>
</evidence>
<dbReference type="EMBL" id="SNXE01000001">
    <property type="protein sequence ID" value="TDP13377.1"/>
    <property type="molecule type" value="Genomic_DNA"/>
</dbReference>
<accession>A0A4V3CKD1</accession>
<evidence type="ECO:0000256" key="3">
    <source>
        <dbReference type="ARBA" id="ARBA00022806"/>
    </source>
</evidence>
<sequence length="471" mass="52236">MTPEQQTWREKVLCENWDAPVVYTTMVQLLEALFGAGTRGARRMHQLSRAVLIFDEVQTLPIKCAHLFNNAINFLTAQGDSTVVLCTATQPLLHQVAQDKGAVRLAPDHELMPDKHRLFEQLKRVTVNDARKPGGWSDQEVADLAASEMRRSGSCLVIVNTKAAARRVFELCAQLVDIQDAALCHLSTDMCPAHRKHELAKLRTRLASHKPVLCVSTQLIEAGVDVDFGTVIRFMAGLDSIAQAAGRCNRNGRAERGTVHVVNPQDESLDKLVDIQKGRDAALRVLDDFQQDPASFQYDVIGPTALTAYYRYYFFERQADMTYPVAAGDIAQSDTLLNLLSRNHAAVDEFSSRHDSAPNLFFRQAFMTAARAFKAIDAPTQGVIVPYGEAGRALVADLCAAYDVELEFTLLRAAQQFTVNVFPHVLRKLSDAGALHEVKPDTRILCLDERYYSAVFGLSAEPVSPMEPLHD</sequence>
<dbReference type="InterPro" id="IPR054712">
    <property type="entry name" value="Cas3-like_dom"/>
</dbReference>
<keyword evidence="4" id="KW-0067">ATP-binding</keyword>
<evidence type="ECO:0000256" key="1">
    <source>
        <dbReference type="ARBA" id="ARBA00022741"/>
    </source>
</evidence>
<comment type="caution">
    <text evidence="7">The sequence shown here is derived from an EMBL/GenBank/DDBJ whole genome shotgun (WGS) entry which is preliminary data.</text>
</comment>
<reference evidence="7 8" key="1">
    <citation type="submission" date="2019-03" db="EMBL/GenBank/DDBJ databases">
        <title>Genomic Encyclopedia of Type Strains, Phase IV (KMG-IV): sequencing the most valuable type-strain genomes for metagenomic binning, comparative biology and taxonomic classification.</title>
        <authorList>
            <person name="Goeker M."/>
        </authorList>
    </citation>
    <scope>NUCLEOTIDE SEQUENCE [LARGE SCALE GENOMIC DNA]</scope>
    <source>
        <strain evidence="7 8">DSM 25082</strain>
    </source>
</reference>
<organism evidence="7 8">
    <name type="scientific">Roseateles asaccharophilus</name>
    <dbReference type="NCBI Taxonomy" id="582607"/>
    <lineage>
        <taxon>Bacteria</taxon>
        <taxon>Pseudomonadati</taxon>
        <taxon>Pseudomonadota</taxon>
        <taxon>Betaproteobacteria</taxon>
        <taxon>Burkholderiales</taxon>
        <taxon>Sphaerotilaceae</taxon>
        <taxon>Roseateles</taxon>
    </lineage>
</organism>
<dbReference type="PROSITE" id="PS51194">
    <property type="entry name" value="HELICASE_CTER"/>
    <property type="match status" value="1"/>
</dbReference>
<keyword evidence="8" id="KW-1185">Reference proteome</keyword>
<dbReference type="Gene3D" id="3.40.50.300">
    <property type="entry name" value="P-loop containing nucleotide triphosphate hydrolases"/>
    <property type="match status" value="1"/>
</dbReference>
<dbReference type="GO" id="GO:0016787">
    <property type="term" value="F:hydrolase activity"/>
    <property type="evidence" value="ECO:0007669"/>
    <property type="project" value="UniProtKB-KW"/>
</dbReference>
<keyword evidence="1" id="KW-0547">Nucleotide-binding</keyword>
<feature type="domain" description="Helicase C-terminal" evidence="6">
    <location>
        <begin position="136"/>
        <end position="294"/>
    </location>
</feature>
<name>A0A4V3CKD1_9BURK</name>
<dbReference type="Pfam" id="PF22590">
    <property type="entry name" value="Cas3-like_C_2"/>
    <property type="match status" value="1"/>
</dbReference>
<dbReference type="GO" id="GO:0005524">
    <property type="term" value="F:ATP binding"/>
    <property type="evidence" value="ECO:0007669"/>
    <property type="project" value="UniProtKB-KW"/>
</dbReference>
<evidence type="ECO:0000313" key="8">
    <source>
        <dbReference type="Proteomes" id="UP000295357"/>
    </source>
</evidence>
<keyword evidence="2" id="KW-0378">Hydrolase</keyword>
<dbReference type="GO" id="GO:0051607">
    <property type="term" value="P:defense response to virus"/>
    <property type="evidence" value="ECO:0007669"/>
    <property type="project" value="UniProtKB-KW"/>
</dbReference>
<evidence type="ECO:0000256" key="5">
    <source>
        <dbReference type="ARBA" id="ARBA00023118"/>
    </source>
</evidence>
<keyword evidence="3 7" id="KW-0347">Helicase</keyword>
<dbReference type="AlphaFoldDB" id="A0A4V3CKD1"/>
<dbReference type="InterPro" id="IPR001650">
    <property type="entry name" value="Helicase_C-like"/>
</dbReference>
<evidence type="ECO:0000256" key="2">
    <source>
        <dbReference type="ARBA" id="ARBA00022801"/>
    </source>
</evidence>
<protein>
    <submittedName>
        <fullName evidence="7">Helicase-like protein</fullName>
    </submittedName>
</protein>
<dbReference type="SUPFAM" id="SSF52540">
    <property type="entry name" value="P-loop containing nucleoside triphosphate hydrolases"/>
    <property type="match status" value="1"/>
</dbReference>
<proteinExistence type="predicted"/>
<dbReference type="GO" id="GO:0004386">
    <property type="term" value="F:helicase activity"/>
    <property type="evidence" value="ECO:0007669"/>
    <property type="project" value="UniProtKB-KW"/>
</dbReference>